<dbReference type="PROSITE" id="PS00893">
    <property type="entry name" value="NUDIX_BOX"/>
    <property type="match status" value="1"/>
</dbReference>
<keyword evidence="2 3" id="KW-0378">Hydrolase</keyword>
<feature type="domain" description="Nudix hydrolase" evidence="4">
    <location>
        <begin position="5"/>
        <end position="138"/>
    </location>
</feature>
<comment type="caution">
    <text evidence="5">The sequence shown here is derived from an EMBL/GenBank/DDBJ whole genome shotgun (WGS) entry which is preliminary data.</text>
</comment>
<dbReference type="PANTHER" id="PTHR43736">
    <property type="entry name" value="ADP-RIBOSE PYROPHOSPHATASE"/>
    <property type="match status" value="1"/>
</dbReference>
<dbReference type="PRINTS" id="PR00502">
    <property type="entry name" value="NUDIXFAMILY"/>
</dbReference>
<dbReference type="Proteomes" id="UP000256845">
    <property type="component" value="Unassembled WGS sequence"/>
</dbReference>
<organism evidence="5 6">
    <name type="scientific">Aestuariispira insulae</name>
    <dbReference type="NCBI Taxonomy" id="1461337"/>
    <lineage>
        <taxon>Bacteria</taxon>
        <taxon>Pseudomonadati</taxon>
        <taxon>Pseudomonadota</taxon>
        <taxon>Alphaproteobacteria</taxon>
        <taxon>Rhodospirillales</taxon>
        <taxon>Kiloniellaceae</taxon>
        <taxon>Aestuariispira</taxon>
    </lineage>
</organism>
<keyword evidence="6" id="KW-1185">Reference proteome</keyword>
<evidence type="ECO:0000256" key="1">
    <source>
        <dbReference type="ARBA" id="ARBA00001946"/>
    </source>
</evidence>
<evidence type="ECO:0000256" key="3">
    <source>
        <dbReference type="RuleBase" id="RU003476"/>
    </source>
</evidence>
<dbReference type="AlphaFoldDB" id="A0A3D9HI49"/>
<name>A0A3D9HI49_9PROT</name>
<comment type="cofactor">
    <cofactor evidence="1">
        <name>Mg(2+)</name>
        <dbReference type="ChEBI" id="CHEBI:18420"/>
    </cofactor>
</comment>
<dbReference type="InterPro" id="IPR000086">
    <property type="entry name" value="NUDIX_hydrolase_dom"/>
</dbReference>
<dbReference type="InterPro" id="IPR015797">
    <property type="entry name" value="NUDIX_hydrolase-like_dom_sf"/>
</dbReference>
<dbReference type="Pfam" id="PF00293">
    <property type="entry name" value="NUDIX"/>
    <property type="match status" value="1"/>
</dbReference>
<dbReference type="OrthoDB" id="9761969at2"/>
<reference evidence="5 6" key="1">
    <citation type="submission" date="2018-07" db="EMBL/GenBank/DDBJ databases">
        <title>Genomic Encyclopedia of Type Strains, Phase III (KMG-III): the genomes of soil and plant-associated and newly described type strains.</title>
        <authorList>
            <person name="Whitman W."/>
        </authorList>
    </citation>
    <scope>NUCLEOTIDE SEQUENCE [LARGE SCALE GENOMIC DNA]</scope>
    <source>
        <strain evidence="5 6">CECT 8488</strain>
    </source>
</reference>
<dbReference type="EMBL" id="QRDW01000006">
    <property type="protein sequence ID" value="RED49114.1"/>
    <property type="molecule type" value="Genomic_DNA"/>
</dbReference>
<accession>A0A3D9HI49</accession>
<evidence type="ECO:0000259" key="4">
    <source>
        <dbReference type="PROSITE" id="PS51462"/>
    </source>
</evidence>
<dbReference type="GO" id="GO:0016787">
    <property type="term" value="F:hydrolase activity"/>
    <property type="evidence" value="ECO:0007669"/>
    <property type="project" value="UniProtKB-KW"/>
</dbReference>
<dbReference type="PANTHER" id="PTHR43736:SF1">
    <property type="entry name" value="DIHYDRONEOPTERIN TRIPHOSPHATE DIPHOSPHATASE"/>
    <property type="match status" value="1"/>
</dbReference>
<dbReference type="InterPro" id="IPR020084">
    <property type="entry name" value="NUDIX_hydrolase_CS"/>
</dbReference>
<gene>
    <name evidence="5" type="ORF">DFP90_10691</name>
</gene>
<dbReference type="RefSeq" id="WP_115937319.1">
    <property type="nucleotide sequence ID" value="NZ_QRDW01000006.1"/>
</dbReference>
<dbReference type="Gene3D" id="3.90.79.10">
    <property type="entry name" value="Nucleoside Triphosphate Pyrophosphohydrolase"/>
    <property type="match status" value="1"/>
</dbReference>
<sequence>MPLDFSRPVIGVGVVVLKDDQVLLIRRKNPPEAGHWSLPGGKQDAGETIRETAAREVMEETGITITPPILLDVVDSIHHAPGGQIDYHYTLIDFQAEWQGGNPVPGDDALDAQWVALDEIGKLGLWKETLRVIRLAHARSQGR</sequence>
<protein>
    <submittedName>
        <fullName evidence="5">ADP-ribose pyrophosphatase YjhB (NUDIX family)</fullName>
    </submittedName>
</protein>
<evidence type="ECO:0000313" key="5">
    <source>
        <dbReference type="EMBL" id="RED49114.1"/>
    </source>
</evidence>
<evidence type="ECO:0000313" key="6">
    <source>
        <dbReference type="Proteomes" id="UP000256845"/>
    </source>
</evidence>
<proteinExistence type="inferred from homology"/>
<dbReference type="InterPro" id="IPR020476">
    <property type="entry name" value="Nudix_hydrolase"/>
</dbReference>
<dbReference type="CDD" id="cd04673">
    <property type="entry name" value="NUDIX_ADPRase"/>
    <property type="match status" value="1"/>
</dbReference>
<comment type="similarity">
    <text evidence="3">Belongs to the Nudix hydrolase family.</text>
</comment>
<evidence type="ECO:0000256" key="2">
    <source>
        <dbReference type="ARBA" id="ARBA00022801"/>
    </source>
</evidence>
<dbReference type="PROSITE" id="PS51462">
    <property type="entry name" value="NUDIX"/>
    <property type="match status" value="1"/>
</dbReference>
<dbReference type="SUPFAM" id="SSF55811">
    <property type="entry name" value="Nudix"/>
    <property type="match status" value="1"/>
</dbReference>